<comment type="caution">
    <text evidence="9">The sequence shown here is derived from an EMBL/GenBank/DDBJ whole genome shotgun (WGS) entry which is preliminary data.</text>
</comment>
<dbReference type="AlphaFoldDB" id="A0A7J7F2P3"/>
<dbReference type="InterPro" id="IPR009003">
    <property type="entry name" value="Peptidase_S1_PA"/>
</dbReference>
<proteinExistence type="predicted"/>
<protein>
    <recommendedName>
        <fullName evidence="8">Peptidase S1 domain-containing protein</fullName>
    </recommendedName>
</protein>
<dbReference type="SUPFAM" id="SSF50494">
    <property type="entry name" value="Trypsin-like serine proteases"/>
    <property type="match status" value="1"/>
</dbReference>
<accession>A0A7J7F2P3</accession>
<reference evidence="9 10" key="1">
    <citation type="journal article" date="2020" name="Mol. Biol. Evol.">
        <title>Interspecific Gene Flow and the Evolution of Specialization in Black and White Rhinoceros.</title>
        <authorList>
            <person name="Moodley Y."/>
            <person name="Westbury M.V."/>
            <person name="Russo I.M."/>
            <person name="Gopalakrishnan S."/>
            <person name="Rakotoarivelo A."/>
            <person name="Olsen R.A."/>
            <person name="Prost S."/>
            <person name="Tunstall T."/>
            <person name="Ryder O.A."/>
            <person name="Dalen L."/>
            <person name="Bruford M.W."/>
        </authorList>
    </citation>
    <scope>NUCLEOTIDE SEQUENCE [LARGE SCALE GENOMIC DNA]</scope>
    <source>
        <strain evidence="9">SBR-YM</strain>
        <tissue evidence="9">Skin</tissue>
    </source>
</reference>
<keyword evidence="3" id="KW-0645">Protease</keyword>
<dbReference type="EMBL" id="JACDTQ010001487">
    <property type="protein sequence ID" value="KAF5922322.1"/>
    <property type="molecule type" value="Genomic_DNA"/>
</dbReference>
<dbReference type="FunFam" id="2.40.10.10:FF:000118">
    <property type="entry name" value="Chymotrypsinogen A"/>
    <property type="match status" value="1"/>
</dbReference>
<dbReference type="InterPro" id="IPR043504">
    <property type="entry name" value="Peptidase_S1_PA_chymotrypsin"/>
</dbReference>
<evidence type="ECO:0000256" key="6">
    <source>
        <dbReference type="ARBA" id="ARBA00023145"/>
    </source>
</evidence>
<name>A0A7J7F2P3_DICBM</name>
<evidence type="ECO:0000256" key="1">
    <source>
        <dbReference type="ARBA" id="ARBA00004613"/>
    </source>
</evidence>
<feature type="non-terminal residue" evidence="9">
    <location>
        <position position="1"/>
    </location>
</feature>
<keyword evidence="2" id="KW-0964">Secreted</keyword>
<keyword evidence="10" id="KW-1185">Reference proteome</keyword>
<feature type="domain" description="Peptidase S1" evidence="8">
    <location>
        <begin position="85"/>
        <end position="258"/>
    </location>
</feature>
<dbReference type="Pfam" id="PF00089">
    <property type="entry name" value="Trypsin"/>
    <property type="match status" value="1"/>
</dbReference>
<organism evidence="9 10">
    <name type="scientific">Diceros bicornis minor</name>
    <name type="common">South-central black rhinoceros</name>
    <dbReference type="NCBI Taxonomy" id="77932"/>
    <lineage>
        <taxon>Eukaryota</taxon>
        <taxon>Metazoa</taxon>
        <taxon>Chordata</taxon>
        <taxon>Craniata</taxon>
        <taxon>Vertebrata</taxon>
        <taxon>Euteleostomi</taxon>
        <taxon>Mammalia</taxon>
        <taxon>Eutheria</taxon>
        <taxon>Laurasiatheria</taxon>
        <taxon>Perissodactyla</taxon>
        <taxon>Rhinocerotidae</taxon>
        <taxon>Diceros</taxon>
    </lineage>
</organism>
<dbReference type="GO" id="GO:0005576">
    <property type="term" value="C:extracellular region"/>
    <property type="evidence" value="ECO:0007669"/>
    <property type="project" value="UniProtKB-SubCell"/>
</dbReference>
<evidence type="ECO:0000313" key="10">
    <source>
        <dbReference type="Proteomes" id="UP000551758"/>
    </source>
</evidence>
<evidence type="ECO:0000259" key="8">
    <source>
        <dbReference type="SMART" id="SM00020"/>
    </source>
</evidence>
<keyword evidence="6" id="KW-0865">Zymogen</keyword>
<dbReference type="GO" id="GO:0006508">
    <property type="term" value="P:proteolysis"/>
    <property type="evidence" value="ECO:0007669"/>
    <property type="project" value="UniProtKB-KW"/>
</dbReference>
<sequence>ALSTLGWAGFEWTLWITQNICKYFTFQESGPEWEQPHPSASWKDDWGQQAASGGSLSLEVAGCEEEFPRGCEVPAVHPVLSGLSRTINGEDAVPCSWPWQRGLGGHRRPLQCHMRAWADSGLPFQIQWGAGSRAYVQSLTPMTSHQVMTSEFDQGSDENVQVLKIAKVFKNPNYSSLTNRNDVALLKLASSACLSNTMSPVCLPSADGDFPAGTLSVTMGGGKTKDTSEHDVAFPPRSSVWGGGCLGSGSLQVGSIWLFLGV</sequence>
<dbReference type="InterPro" id="IPR001254">
    <property type="entry name" value="Trypsin_dom"/>
</dbReference>
<evidence type="ECO:0000256" key="4">
    <source>
        <dbReference type="ARBA" id="ARBA00022801"/>
    </source>
</evidence>
<dbReference type="PANTHER" id="PTHR24250:SF65">
    <property type="entry name" value="CHYMOTRYPSINOGEN B"/>
    <property type="match status" value="1"/>
</dbReference>
<dbReference type="SMART" id="SM00020">
    <property type="entry name" value="Tryp_SPc"/>
    <property type="match status" value="1"/>
</dbReference>
<comment type="subcellular location">
    <subcellularLocation>
        <location evidence="1">Secreted</location>
    </subcellularLocation>
</comment>
<evidence type="ECO:0000256" key="2">
    <source>
        <dbReference type="ARBA" id="ARBA00022525"/>
    </source>
</evidence>
<evidence type="ECO:0000256" key="5">
    <source>
        <dbReference type="ARBA" id="ARBA00022825"/>
    </source>
</evidence>
<dbReference type="Proteomes" id="UP000551758">
    <property type="component" value="Unassembled WGS sequence"/>
</dbReference>
<keyword evidence="4" id="KW-0378">Hydrolase</keyword>
<keyword evidence="7" id="KW-1015">Disulfide bond</keyword>
<dbReference type="PANTHER" id="PTHR24250">
    <property type="entry name" value="CHYMOTRYPSIN-RELATED"/>
    <property type="match status" value="1"/>
</dbReference>
<evidence type="ECO:0000256" key="3">
    <source>
        <dbReference type="ARBA" id="ARBA00022670"/>
    </source>
</evidence>
<dbReference type="Gene3D" id="2.40.10.10">
    <property type="entry name" value="Trypsin-like serine proteases"/>
    <property type="match status" value="1"/>
</dbReference>
<evidence type="ECO:0000313" key="9">
    <source>
        <dbReference type="EMBL" id="KAF5922322.1"/>
    </source>
</evidence>
<dbReference type="GO" id="GO:0004252">
    <property type="term" value="F:serine-type endopeptidase activity"/>
    <property type="evidence" value="ECO:0007669"/>
    <property type="project" value="InterPro"/>
</dbReference>
<keyword evidence="5" id="KW-0720">Serine protease</keyword>
<gene>
    <name evidence="9" type="ORF">HPG69_014482</name>
</gene>
<evidence type="ECO:0000256" key="7">
    <source>
        <dbReference type="ARBA" id="ARBA00023157"/>
    </source>
</evidence>